<accession>A0ABU5VPW8</accession>
<feature type="chain" id="PRO_5047023577" evidence="1">
    <location>
        <begin position="22"/>
        <end position="245"/>
    </location>
</feature>
<feature type="signal peptide" evidence="1">
    <location>
        <begin position="1"/>
        <end position="21"/>
    </location>
</feature>
<gene>
    <name evidence="2" type="ORF">SHI21_00425</name>
</gene>
<keyword evidence="1" id="KW-0732">Signal</keyword>
<keyword evidence="3" id="KW-1185">Reference proteome</keyword>
<evidence type="ECO:0000256" key="1">
    <source>
        <dbReference type="SAM" id="SignalP"/>
    </source>
</evidence>
<dbReference type="RefSeq" id="WP_323574095.1">
    <property type="nucleotide sequence ID" value="NZ_JAYGJQ010000001.1"/>
</dbReference>
<dbReference type="EMBL" id="JAYGJQ010000001">
    <property type="protein sequence ID" value="MEA9354647.1"/>
    <property type="molecule type" value="Genomic_DNA"/>
</dbReference>
<protein>
    <submittedName>
        <fullName evidence="2">Uncharacterized protein</fullName>
    </submittedName>
</protein>
<reference evidence="2 3" key="1">
    <citation type="submission" date="2023-11" db="EMBL/GenBank/DDBJ databases">
        <title>A Novel Polar Bacteriovorax (B. antarcticus) Isolated from the Biocrust in Antarctica.</title>
        <authorList>
            <person name="Mun W."/>
            <person name="Choi S.Y."/>
            <person name="Mitchell R.J."/>
        </authorList>
    </citation>
    <scope>NUCLEOTIDE SEQUENCE [LARGE SCALE GENOMIC DNA]</scope>
    <source>
        <strain evidence="2 3">PP10</strain>
    </source>
</reference>
<sequence>MFNKTLFIIFLGMMISFKTFATTFQVMPLDQLIEESSSGAEVELKSKKTFMNKVGMIMTDFSFKVTDGYNISESDMNGDLITITMSGGSLNGVTSYIDGAPEFAVGEKSFLLLKKIESKLYLSNFTMGKYKIEESDGQTYYVSSVFPYDSDLGRVKKDRMVDLMKMKFKVTRAPEPDSFRPAGIKTLEKTLAPRGDVYEERKPAQVDDSEDSKAQGVCVAMWAFLALFSISGVTIWWKLKKGVSV</sequence>
<comment type="caution">
    <text evidence="2">The sequence shown here is derived from an EMBL/GenBank/DDBJ whole genome shotgun (WGS) entry which is preliminary data.</text>
</comment>
<proteinExistence type="predicted"/>
<organism evidence="2 3">
    <name type="scientific">Bacteriovorax antarcticus</name>
    <dbReference type="NCBI Taxonomy" id="3088717"/>
    <lineage>
        <taxon>Bacteria</taxon>
        <taxon>Pseudomonadati</taxon>
        <taxon>Bdellovibrionota</taxon>
        <taxon>Bacteriovoracia</taxon>
        <taxon>Bacteriovoracales</taxon>
        <taxon>Bacteriovoracaceae</taxon>
        <taxon>Bacteriovorax</taxon>
    </lineage>
</organism>
<evidence type="ECO:0000313" key="3">
    <source>
        <dbReference type="Proteomes" id="UP001302274"/>
    </source>
</evidence>
<evidence type="ECO:0000313" key="2">
    <source>
        <dbReference type="EMBL" id="MEA9354647.1"/>
    </source>
</evidence>
<dbReference type="Proteomes" id="UP001302274">
    <property type="component" value="Unassembled WGS sequence"/>
</dbReference>
<name>A0ABU5VPW8_9BACT</name>